<proteinExistence type="predicted"/>
<accession>A0A3M2S3W2</accession>
<protein>
    <submittedName>
        <fullName evidence="1">Uncharacterized protein</fullName>
    </submittedName>
</protein>
<sequence length="257" mass="28470">MALRTVSGKILATSLVAAVTVGGTYSFMVQRRVRLVDRGQITRFATIPESFEKSRSVSEIVNAGNHAHVADSRFIALDIPSQHHGVSDEALLAKFVKGYFGGAVIGPERRTLQTFALNLVSFTNAAPVARTDIWSIKDLSDTKLPSLNTVLFGVFQTLDLHLTTQRPKDGSDRTESYVDFGFGSDKFWFGGVHRFAVVRSRNDEGKETVQVHCQSMSCNPSVNKPLRPGWMFGFHKAYADLLFRDGVSEIKRWMGSP</sequence>
<organism evidence="1 2">
    <name type="scientific">Fusarium kuroshium</name>
    <dbReference type="NCBI Taxonomy" id="2010991"/>
    <lineage>
        <taxon>Eukaryota</taxon>
        <taxon>Fungi</taxon>
        <taxon>Dikarya</taxon>
        <taxon>Ascomycota</taxon>
        <taxon>Pezizomycotina</taxon>
        <taxon>Sordariomycetes</taxon>
        <taxon>Hypocreomycetidae</taxon>
        <taxon>Hypocreales</taxon>
        <taxon>Nectriaceae</taxon>
        <taxon>Fusarium</taxon>
        <taxon>Fusarium solani species complex</taxon>
    </lineage>
</organism>
<gene>
    <name evidence="1" type="ORF">CDV36_008124</name>
</gene>
<reference evidence="1 2" key="1">
    <citation type="submission" date="2017-06" db="EMBL/GenBank/DDBJ databases">
        <title>Comparative genomic analysis of Ambrosia Fusariam Clade fungi.</title>
        <authorList>
            <person name="Stajich J.E."/>
            <person name="Carrillo J."/>
            <person name="Kijimoto T."/>
            <person name="Eskalen A."/>
            <person name="O'Donnell K."/>
            <person name="Kasson M."/>
        </authorList>
    </citation>
    <scope>NUCLEOTIDE SEQUENCE [LARGE SCALE GENOMIC DNA]</scope>
    <source>
        <strain evidence="1">UCR3666</strain>
    </source>
</reference>
<evidence type="ECO:0000313" key="2">
    <source>
        <dbReference type="Proteomes" id="UP000277212"/>
    </source>
</evidence>
<dbReference type="OrthoDB" id="3354680at2759"/>
<keyword evidence="2" id="KW-1185">Reference proteome</keyword>
<name>A0A3M2S3W2_9HYPO</name>
<dbReference type="Proteomes" id="UP000277212">
    <property type="component" value="Unassembled WGS sequence"/>
</dbReference>
<dbReference type="EMBL" id="NKUJ01000142">
    <property type="protein sequence ID" value="RMJ12240.1"/>
    <property type="molecule type" value="Genomic_DNA"/>
</dbReference>
<comment type="caution">
    <text evidence="1">The sequence shown here is derived from an EMBL/GenBank/DDBJ whole genome shotgun (WGS) entry which is preliminary data.</text>
</comment>
<dbReference type="AlphaFoldDB" id="A0A3M2S3W2"/>
<evidence type="ECO:0000313" key="1">
    <source>
        <dbReference type="EMBL" id="RMJ12240.1"/>
    </source>
</evidence>